<keyword evidence="3 5" id="KW-0807">Transducer</keyword>
<keyword evidence="8" id="KW-1133">Transmembrane helix</keyword>
<evidence type="ECO:0000256" key="5">
    <source>
        <dbReference type="PROSITE-ProRule" id="PRU00284"/>
    </source>
</evidence>
<feature type="domain" description="HAMP" evidence="11">
    <location>
        <begin position="362"/>
        <end position="415"/>
    </location>
</feature>
<dbReference type="Gene3D" id="6.10.340.10">
    <property type="match status" value="1"/>
</dbReference>
<evidence type="ECO:0000256" key="6">
    <source>
        <dbReference type="SAM" id="Coils"/>
    </source>
</evidence>
<dbReference type="SMART" id="SM00283">
    <property type="entry name" value="MA"/>
    <property type="match status" value="1"/>
</dbReference>
<keyword evidence="8" id="KW-0472">Membrane</keyword>
<dbReference type="InterPro" id="IPR004089">
    <property type="entry name" value="MCPsignal_dom"/>
</dbReference>
<evidence type="ECO:0000256" key="3">
    <source>
        <dbReference type="ARBA" id="ARBA00023224"/>
    </source>
</evidence>
<dbReference type="SMART" id="SM00304">
    <property type="entry name" value="HAMP"/>
    <property type="match status" value="1"/>
</dbReference>
<feature type="domain" description="Methyl-accepting transducer" evidence="9">
    <location>
        <begin position="455"/>
        <end position="691"/>
    </location>
</feature>
<keyword evidence="13" id="KW-1185">Reference proteome</keyword>
<dbReference type="OrthoDB" id="8320983at2"/>
<dbReference type="PROSITE" id="PS50885">
    <property type="entry name" value="HAMP"/>
    <property type="match status" value="1"/>
</dbReference>
<dbReference type="PANTHER" id="PTHR32089">
    <property type="entry name" value="METHYL-ACCEPTING CHEMOTAXIS PROTEIN MCPB"/>
    <property type="match status" value="1"/>
</dbReference>
<feature type="region of interest" description="Disordered" evidence="7">
    <location>
        <begin position="465"/>
        <end position="486"/>
    </location>
</feature>
<evidence type="ECO:0000256" key="4">
    <source>
        <dbReference type="ARBA" id="ARBA00029447"/>
    </source>
</evidence>
<accession>A0A285PNM5</accession>
<comment type="subcellular location">
    <subcellularLocation>
        <location evidence="1">Cell inner membrane</location>
        <topology evidence="1">Multi-pass membrane protein</topology>
    </subcellularLocation>
</comment>
<evidence type="ECO:0000256" key="1">
    <source>
        <dbReference type="ARBA" id="ARBA00004429"/>
    </source>
</evidence>
<evidence type="ECO:0000256" key="7">
    <source>
        <dbReference type="SAM" id="MobiDB-lite"/>
    </source>
</evidence>
<feature type="transmembrane region" description="Helical" evidence="8">
    <location>
        <begin position="12"/>
        <end position="35"/>
    </location>
</feature>
<dbReference type="CDD" id="cd06225">
    <property type="entry name" value="HAMP"/>
    <property type="match status" value="1"/>
</dbReference>
<dbReference type="Pfam" id="PF00672">
    <property type="entry name" value="HAMP"/>
    <property type="match status" value="1"/>
</dbReference>
<dbReference type="EMBL" id="OBEL01000009">
    <property type="protein sequence ID" value="SNZ21511.1"/>
    <property type="molecule type" value="Genomic_DNA"/>
</dbReference>
<keyword evidence="2" id="KW-0997">Cell inner membrane</keyword>
<dbReference type="InterPro" id="IPR029151">
    <property type="entry name" value="Sensor-like_sf"/>
</dbReference>
<dbReference type="InterPro" id="IPR003660">
    <property type="entry name" value="HAMP_dom"/>
</dbReference>
<keyword evidence="8" id="KW-0812">Transmembrane</keyword>
<keyword evidence="2" id="KW-1003">Cell membrane</keyword>
<dbReference type="InterPro" id="IPR000727">
    <property type="entry name" value="T_SNARE_dom"/>
</dbReference>
<reference evidence="12 13" key="1">
    <citation type="submission" date="2017-09" db="EMBL/GenBank/DDBJ databases">
        <authorList>
            <person name="Ehlers B."/>
            <person name="Leendertz F.H."/>
        </authorList>
    </citation>
    <scope>NUCLEOTIDE SEQUENCE [LARGE SCALE GENOMIC DNA]</scope>
    <source>
        <strain evidence="12 13">DSM 18289</strain>
    </source>
</reference>
<organism evidence="12 13">
    <name type="scientific">Cohaesibacter gelatinilyticus</name>
    <dbReference type="NCBI Taxonomy" id="372072"/>
    <lineage>
        <taxon>Bacteria</taxon>
        <taxon>Pseudomonadati</taxon>
        <taxon>Pseudomonadota</taxon>
        <taxon>Alphaproteobacteria</taxon>
        <taxon>Hyphomicrobiales</taxon>
        <taxon>Cohaesibacteraceae</taxon>
    </lineage>
</organism>
<dbReference type="PROSITE" id="PS50111">
    <property type="entry name" value="CHEMOTAXIS_TRANSDUC_2"/>
    <property type="match status" value="1"/>
</dbReference>
<evidence type="ECO:0000256" key="8">
    <source>
        <dbReference type="SAM" id="Phobius"/>
    </source>
</evidence>
<dbReference type="Gene3D" id="1.10.287.950">
    <property type="entry name" value="Methyl-accepting chemotaxis protein"/>
    <property type="match status" value="1"/>
</dbReference>
<dbReference type="AlphaFoldDB" id="A0A285PNM5"/>
<protein>
    <submittedName>
        <fullName evidence="12">Methyl-accepting chemotaxis protein</fullName>
    </submittedName>
</protein>
<evidence type="ECO:0000259" key="11">
    <source>
        <dbReference type="PROSITE" id="PS50885"/>
    </source>
</evidence>
<feature type="compositionally biased region" description="Low complexity" evidence="7">
    <location>
        <begin position="474"/>
        <end position="484"/>
    </location>
</feature>
<dbReference type="Pfam" id="PF00015">
    <property type="entry name" value="MCPsignal"/>
    <property type="match status" value="1"/>
</dbReference>
<feature type="transmembrane region" description="Helical" evidence="8">
    <location>
        <begin position="341"/>
        <end position="360"/>
    </location>
</feature>
<evidence type="ECO:0000256" key="2">
    <source>
        <dbReference type="ARBA" id="ARBA00022519"/>
    </source>
</evidence>
<dbReference type="Proteomes" id="UP000219439">
    <property type="component" value="Unassembled WGS sequence"/>
</dbReference>
<proteinExistence type="inferred from homology"/>
<dbReference type="PANTHER" id="PTHR32089:SF112">
    <property type="entry name" value="LYSOZYME-LIKE PROTEIN-RELATED"/>
    <property type="match status" value="1"/>
</dbReference>
<dbReference type="SUPFAM" id="SSF103190">
    <property type="entry name" value="Sensory domain-like"/>
    <property type="match status" value="1"/>
</dbReference>
<evidence type="ECO:0000313" key="12">
    <source>
        <dbReference type="EMBL" id="SNZ21511.1"/>
    </source>
</evidence>
<keyword evidence="6" id="KW-0175">Coiled coil</keyword>
<evidence type="ECO:0000259" key="10">
    <source>
        <dbReference type="PROSITE" id="PS50192"/>
    </source>
</evidence>
<evidence type="ECO:0000313" key="13">
    <source>
        <dbReference type="Proteomes" id="UP000219439"/>
    </source>
</evidence>
<dbReference type="GO" id="GO:0005886">
    <property type="term" value="C:plasma membrane"/>
    <property type="evidence" value="ECO:0007669"/>
    <property type="project" value="UniProtKB-SubCell"/>
</dbReference>
<dbReference type="SUPFAM" id="SSF58104">
    <property type="entry name" value="Methyl-accepting chemotaxis protein (MCP) signaling domain"/>
    <property type="match status" value="1"/>
</dbReference>
<dbReference type="GO" id="GO:0007165">
    <property type="term" value="P:signal transduction"/>
    <property type="evidence" value="ECO:0007669"/>
    <property type="project" value="UniProtKB-KW"/>
</dbReference>
<feature type="domain" description="T-SNARE coiled-coil homology" evidence="10">
    <location>
        <begin position="607"/>
        <end position="669"/>
    </location>
</feature>
<evidence type="ECO:0000259" key="9">
    <source>
        <dbReference type="PROSITE" id="PS50111"/>
    </source>
</evidence>
<dbReference type="PROSITE" id="PS50192">
    <property type="entry name" value="T_SNARE"/>
    <property type="match status" value="1"/>
</dbReference>
<gene>
    <name evidence="12" type="ORF">SAMN06265368_4633</name>
</gene>
<dbReference type="RefSeq" id="WP_097155889.1">
    <property type="nucleotide sequence ID" value="NZ_OBEL01000009.1"/>
</dbReference>
<comment type="similarity">
    <text evidence="4">Belongs to the methyl-accepting chemotaxis (MCP) protein family.</text>
</comment>
<feature type="coiled-coil region" evidence="6">
    <location>
        <begin position="498"/>
        <end position="525"/>
    </location>
</feature>
<sequence>MFKSMKDIRLAIKLPVVISAITLTMALSLGIYNYVSTQTMVSELTTERMQGAAAIRSEAIKSYLKSIDQDLMITANSPFVKQATLDFTRTWEQLGDEAETTLQKAYIHENPHPTGSKDKLMQGGERSYDFVHVQYHPWFQTMLTTRGYYDIFLFDMDGNLIYSVFKEADYATNLVKGKWSDTDLGSIFQQAKDKAEGEIAFLDFRPYAPSNDAPASFIATPVFEEGKKVGVLAFQMPIDAINSIMSADAKLGETGETLLVGSDSLMRNDSSFTKDQNDILTAKIEPVKTSDTGATGILQGYRNDKFLSVSQGFSFHNTPYEVIAIQALNEINAPLIGQRNATILITSLILLGAIIAAIFFSRTIANPIKLLVERARELANGNTQISFEGLDRKDEIGSIASAIGAFRNNVEEQNKLAQESEEATRVQMARQQQIDGLIDGFKNEVSSRLGNLSENATSMNNVASNLSDQARQTSSLSTNVSASSEEASTNVHTVAAAAEELSASIEEISSQIAQTNNIVAQASQTTEITNAKVMELTDASQKIGSVISLIQDIAEQTNLLALNATIEAARAGEMGKGFAVVASEVKELATQTSKATEEISQQISGIQTSTGEAAENIQGITQVMEEVQNFTSAIAEAVEQQGAATIEISQNVQQAAIGTQSVTENILGVNNAIEETSQSADTALESSQNVTTETDQLRSAINDFLTRVAAA</sequence>
<name>A0A285PNM5_9HYPH</name>